<evidence type="ECO:0000256" key="7">
    <source>
        <dbReference type="ARBA" id="ARBA00023157"/>
    </source>
</evidence>
<dbReference type="PROSITE" id="PS50853">
    <property type="entry name" value="FN3"/>
    <property type="match status" value="1"/>
</dbReference>
<dbReference type="NCBIfam" id="NF040941">
    <property type="entry name" value="GGGWT_bact"/>
    <property type="match status" value="1"/>
</dbReference>
<dbReference type="GO" id="GO:0000272">
    <property type="term" value="P:polysaccharide catabolic process"/>
    <property type="evidence" value="ECO:0007669"/>
    <property type="project" value="UniProtKB-KW"/>
</dbReference>
<dbReference type="GO" id="GO:0046872">
    <property type="term" value="F:metal ion binding"/>
    <property type="evidence" value="ECO:0007669"/>
    <property type="project" value="UniProtKB-KW"/>
</dbReference>
<keyword evidence="8" id="KW-0378">Hydrolase</keyword>
<keyword evidence="10" id="KW-0732">Signal</keyword>
<evidence type="ECO:0000256" key="6">
    <source>
        <dbReference type="ARBA" id="ARBA00022837"/>
    </source>
</evidence>
<name>A0A7K3M7Y6_9ACTN</name>
<keyword evidence="2" id="KW-0964">Secreted</keyword>
<comment type="subcellular location">
    <subcellularLocation>
        <location evidence="1">Secreted</location>
        <location evidence="1">Extracellular space</location>
        <location evidence="1">Extracellular matrix</location>
    </subcellularLocation>
</comment>
<accession>A0A7K3M7Y6</accession>
<dbReference type="GO" id="GO:0005615">
    <property type="term" value="C:extracellular space"/>
    <property type="evidence" value="ECO:0007669"/>
    <property type="project" value="TreeGrafter"/>
</dbReference>
<dbReference type="GO" id="GO:0016798">
    <property type="term" value="F:hydrolase activity, acting on glycosyl bonds"/>
    <property type="evidence" value="ECO:0007669"/>
    <property type="project" value="UniProtKB-KW"/>
</dbReference>
<dbReference type="PROSITE" id="PS51406">
    <property type="entry name" value="FIBRINOGEN_C_2"/>
    <property type="match status" value="1"/>
</dbReference>
<evidence type="ECO:0000256" key="1">
    <source>
        <dbReference type="ARBA" id="ARBA00004498"/>
    </source>
</evidence>
<dbReference type="InterPro" id="IPR036116">
    <property type="entry name" value="FN3_sf"/>
</dbReference>
<keyword evidence="14" id="KW-1185">Reference proteome</keyword>
<dbReference type="EMBL" id="WLZY01000005">
    <property type="protein sequence ID" value="NDL58508.1"/>
    <property type="molecule type" value="Genomic_DNA"/>
</dbReference>
<keyword evidence="7" id="KW-1015">Disulfide bond</keyword>
<dbReference type="Gene3D" id="2.60.120.260">
    <property type="entry name" value="Galactose-binding domain-like"/>
    <property type="match status" value="2"/>
</dbReference>
<feature type="domain" description="Fibrinogen C-terminal" evidence="12">
    <location>
        <begin position="28"/>
        <end position="84"/>
    </location>
</feature>
<dbReference type="AlphaFoldDB" id="A0A7K3M7Y6"/>
<proteinExistence type="predicted"/>
<evidence type="ECO:0000256" key="3">
    <source>
        <dbReference type="ARBA" id="ARBA00022536"/>
    </source>
</evidence>
<evidence type="ECO:0000259" key="12">
    <source>
        <dbReference type="PROSITE" id="PS51406"/>
    </source>
</evidence>
<keyword evidence="8" id="KW-0326">Glycosidase</keyword>
<dbReference type="PANTHER" id="PTHR16146">
    <property type="entry name" value="INTELECTIN"/>
    <property type="match status" value="1"/>
</dbReference>
<evidence type="ECO:0000313" key="14">
    <source>
        <dbReference type="Proteomes" id="UP000460435"/>
    </source>
</evidence>
<evidence type="ECO:0000256" key="5">
    <source>
        <dbReference type="ARBA" id="ARBA00022734"/>
    </source>
</evidence>
<dbReference type="InterPro" id="IPR013783">
    <property type="entry name" value="Ig-like_fold"/>
</dbReference>
<dbReference type="InterPro" id="IPR008979">
    <property type="entry name" value="Galactose-bd-like_sf"/>
</dbReference>
<feature type="chain" id="PRO_5029667296" description="Fibrinogen C-terminal domain-containing protein" evidence="10">
    <location>
        <begin position="22"/>
        <end position="1205"/>
    </location>
</feature>
<evidence type="ECO:0008006" key="15">
    <source>
        <dbReference type="Google" id="ProtNLM"/>
    </source>
</evidence>
<keyword evidence="9" id="KW-0624">Polysaccharide degradation</keyword>
<comment type="caution">
    <text evidence="13">The sequence shown here is derived from an EMBL/GenBank/DDBJ whole genome shotgun (WGS) entry which is preliminary data.</text>
</comment>
<organism evidence="13 14">
    <name type="scientific">Phytoactinopolyspora mesophila</name>
    <dbReference type="NCBI Taxonomy" id="2650750"/>
    <lineage>
        <taxon>Bacteria</taxon>
        <taxon>Bacillati</taxon>
        <taxon>Actinomycetota</taxon>
        <taxon>Actinomycetes</taxon>
        <taxon>Jiangellales</taxon>
        <taxon>Jiangellaceae</taxon>
        <taxon>Phytoactinopolyspora</taxon>
    </lineage>
</organism>
<keyword evidence="3" id="KW-0245">EGF-like domain</keyword>
<dbReference type="Pfam" id="PF00041">
    <property type="entry name" value="fn3"/>
    <property type="match status" value="1"/>
</dbReference>
<keyword evidence="2" id="KW-0272">Extracellular matrix</keyword>
<dbReference type="InterPro" id="IPR003961">
    <property type="entry name" value="FN3_dom"/>
</dbReference>
<evidence type="ECO:0000256" key="2">
    <source>
        <dbReference type="ARBA" id="ARBA00022530"/>
    </source>
</evidence>
<evidence type="ECO:0000256" key="4">
    <source>
        <dbReference type="ARBA" id="ARBA00022723"/>
    </source>
</evidence>
<evidence type="ECO:0000256" key="10">
    <source>
        <dbReference type="SAM" id="SignalP"/>
    </source>
</evidence>
<dbReference type="Gene3D" id="2.60.40.10">
    <property type="entry name" value="Immunoglobulins"/>
    <property type="match status" value="2"/>
</dbReference>
<feature type="signal peptide" evidence="10">
    <location>
        <begin position="1"/>
        <end position="21"/>
    </location>
</feature>
<dbReference type="InterPro" id="IPR014716">
    <property type="entry name" value="Fibrinogen_a/b/g_C_1"/>
</dbReference>
<dbReference type="Proteomes" id="UP000460435">
    <property type="component" value="Unassembled WGS sequence"/>
</dbReference>
<keyword evidence="9" id="KW-0119">Carbohydrate metabolism</keyword>
<evidence type="ECO:0000256" key="8">
    <source>
        <dbReference type="ARBA" id="ARBA00023295"/>
    </source>
</evidence>
<dbReference type="RefSeq" id="WP_162451210.1">
    <property type="nucleotide sequence ID" value="NZ_WLZY01000005.1"/>
</dbReference>
<keyword evidence="6" id="KW-0106">Calcium</keyword>
<dbReference type="SUPFAM" id="SSF49265">
    <property type="entry name" value="Fibronectin type III"/>
    <property type="match status" value="1"/>
</dbReference>
<dbReference type="SMART" id="SM00060">
    <property type="entry name" value="FN3"/>
    <property type="match status" value="2"/>
</dbReference>
<dbReference type="InterPro" id="IPR036056">
    <property type="entry name" value="Fibrinogen-like_C"/>
</dbReference>
<dbReference type="CDD" id="cd00063">
    <property type="entry name" value="FN3"/>
    <property type="match status" value="1"/>
</dbReference>
<dbReference type="SUPFAM" id="SSF50998">
    <property type="entry name" value="Quinoprotein alcohol dehydrogenase-like"/>
    <property type="match status" value="1"/>
</dbReference>
<dbReference type="GO" id="GO:0070492">
    <property type="term" value="F:oligosaccharide binding"/>
    <property type="evidence" value="ECO:0007669"/>
    <property type="project" value="TreeGrafter"/>
</dbReference>
<dbReference type="SUPFAM" id="SSF56496">
    <property type="entry name" value="Fibrinogen C-terminal domain-like"/>
    <property type="match status" value="1"/>
</dbReference>
<protein>
    <recommendedName>
        <fullName evidence="15">Fibrinogen C-terminal domain-containing protein</fullName>
    </recommendedName>
</protein>
<keyword evidence="5" id="KW-0430">Lectin</keyword>
<dbReference type="SUPFAM" id="SSF49785">
    <property type="entry name" value="Galactose-binding domain-like"/>
    <property type="match status" value="2"/>
</dbReference>
<reference evidence="13 14" key="1">
    <citation type="submission" date="2019-11" db="EMBL/GenBank/DDBJ databases">
        <authorList>
            <person name="Li X.-J."/>
            <person name="Feng X.-M."/>
        </authorList>
    </citation>
    <scope>NUCLEOTIDE SEQUENCE [LARGE SCALE GENOMIC DNA]</scope>
    <source>
        <strain evidence="13 14">XMNu-373</strain>
    </source>
</reference>
<feature type="domain" description="Fibronectin type-III" evidence="11">
    <location>
        <begin position="942"/>
        <end position="1029"/>
    </location>
</feature>
<evidence type="ECO:0000259" key="11">
    <source>
        <dbReference type="PROSITE" id="PS50853"/>
    </source>
</evidence>
<dbReference type="InterPro" id="IPR011047">
    <property type="entry name" value="Quinoprotein_ADH-like_sf"/>
</dbReference>
<keyword evidence="4" id="KW-0479">Metal-binding</keyword>
<dbReference type="Gene3D" id="3.90.215.10">
    <property type="entry name" value="Gamma Fibrinogen, chain A, domain 1"/>
    <property type="match status" value="1"/>
</dbReference>
<dbReference type="PANTHER" id="PTHR16146:SF46">
    <property type="entry name" value="INTELECTIN-1A-RELATED"/>
    <property type="match status" value="1"/>
</dbReference>
<sequence>MLAVSTLVTSTLVMASGASAAAEPPDGQSQFTAAASCWEIKQNTPSAQDGVYWLVTPTLKAPEQFYCDMTTDGGGWVLIGRGREGWRNTYEGLGTTAQVRSVVNGPDAFQPRQLSSQVIDGLLDGRRVDQVPDGIRLRRAMNTGGTQWQEARFNFANRDRWVWTFPAEHRVGSFRFGTTTGSGGQTSSFGTNQQFNRVITTKTQAQGWTAGWAFGSLVSGSTSPTSYLWSNSIGTGQARPFTQVFLRPRLKLEDLDFPDVPDAGSPAEELPGIIENGVLPQPWGVAGRANGSTSELATEVQDFVQIGDYVYVAGNFRWVQRNAAGAGRVEQSYLAAFHVDTGEWISGFRPTFNNQVKALAVLPDGRLIAGGEFSQVNGSTARGMVALNPTTGATDSSWHVDMENRLTSGFLSVRSLSVKGDWLYAGGAFTHMSGGSVSSPIYARSGARFSVANGTPDANWNPNFDGTAVDIDASDDGSRLYAAGYFGHSNGEPALRAAAVRTVAGAPLATPAWTPTWSRPADRTNYQQAIRESGDRVWVGGAEHSVFSFSTATFDRLSGNITKAGGDFQAMAVVDGVVYAGCHCDDWNYSNAFFWPGVGTDWTQADKIGWVSAWDSESGDVIPDFNPIMRTDRGHGAWGIFGDSNGTVWIGGDFISGLNASGGNQWVGGFARFAQRDTTAPSAPSNLGGQRIDNDTVRLSWQASSSSNVEYELMRGGQVIFVTPDTTLEVPSAAGDDDRFFVRAVDSTGNRSASTTVLDLSDPLPPEPGVLVEYGSDWSWRYETAAVNANWAQPGFNASSWNEGPAILGFGSTAVETNIDVPSGQTRPLAAYFRHEFDVDDADAISSFDLETWADDGVVVYVNGEEAGRWNMPSGTITGGTYATAAPRTNTARANPVTVTIPGDVLEDGTNVVAAEVHLNYRSTPDVSFDLSLTENESEVPPPTAPAATATVQGENQVLLEWEDPDDEAVVKHRIIRDGATDVDVDMPELSYLVEGLQPDTEYSWEIVAVDGFGRTSEPAVVSARTDEGEPPPPEPVVLVEKGADWSWRYESAAVDAEWAQPGFNASSWNEGPAVLGWGSASIETNIDVPSGETRPLAAYFRHEFDVDDPEALDELEMLTRADDGVVVYVNGEEIGRWNMPSGTITGGTYATAAPRTNTAVNNPVTVTLPADVLVEGTNVVAAEVHLNYRSTPDISFDLGLGTAQ</sequence>
<gene>
    <name evidence="13" type="ORF">F7O44_15675</name>
</gene>
<evidence type="ECO:0000256" key="9">
    <source>
        <dbReference type="ARBA" id="ARBA00023326"/>
    </source>
</evidence>
<dbReference type="InterPro" id="IPR002181">
    <property type="entry name" value="Fibrinogen_a/b/g_C_dom"/>
</dbReference>
<evidence type="ECO:0000313" key="13">
    <source>
        <dbReference type="EMBL" id="NDL58508.1"/>
    </source>
</evidence>